<keyword evidence="9" id="KW-1185">Reference proteome</keyword>
<evidence type="ECO:0000256" key="5">
    <source>
        <dbReference type="ARBA" id="ARBA00022691"/>
    </source>
</evidence>
<comment type="similarity">
    <text evidence="1 6">Belongs to the methyltransferase superfamily. RsmH family.</text>
</comment>
<dbReference type="GO" id="GO:0071424">
    <property type="term" value="F:rRNA (cytosine-N4-)-methyltransferase activity"/>
    <property type="evidence" value="ECO:0007669"/>
    <property type="project" value="UniProtKB-UniRule"/>
</dbReference>
<dbReference type="GO" id="GO:0070475">
    <property type="term" value="P:rRNA base methylation"/>
    <property type="evidence" value="ECO:0007669"/>
    <property type="project" value="UniProtKB-UniRule"/>
</dbReference>
<evidence type="ECO:0000313" key="9">
    <source>
        <dbReference type="Proteomes" id="UP000515292"/>
    </source>
</evidence>
<dbReference type="SUPFAM" id="SSF81799">
    <property type="entry name" value="Putative methyltransferase TM0872, insert domain"/>
    <property type="match status" value="1"/>
</dbReference>
<dbReference type="PANTHER" id="PTHR11265">
    <property type="entry name" value="S-ADENOSYL-METHYLTRANSFERASE MRAW"/>
    <property type="match status" value="1"/>
</dbReference>
<dbReference type="Pfam" id="PF01795">
    <property type="entry name" value="Methyltransf_5"/>
    <property type="match status" value="1"/>
</dbReference>
<evidence type="ECO:0000256" key="2">
    <source>
        <dbReference type="ARBA" id="ARBA00022552"/>
    </source>
</evidence>
<dbReference type="InterPro" id="IPR029063">
    <property type="entry name" value="SAM-dependent_MTases_sf"/>
</dbReference>
<comment type="function">
    <text evidence="6">Specifically methylates the N4 position of cytidine in position 1402 (C1402) of 16S rRNA.</text>
</comment>
<reference evidence="8 9" key="1">
    <citation type="submission" date="2020-07" db="EMBL/GenBank/DDBJ databases">
        <title>Complete genome sequence for Sandaracinobacter sp. M6.</title>
        <authorList>
            <person name="Tang Y."/>
            <person name="Liu Q."/>
            <person name="Guo Z."/>
            <person name="Lei P."/>
            <person name="Huang B."/>
        </authorList>
    </citation>
    <scope>NUCLEOTIDE SEQUENCE [LARGE SCALE GENOMIC DNA]</scope>
    <source>
        <strain evidence="8 9">M6</strain>
    </source>
</reference>
<comment type="subcellular location">
    <subcellularLocation>
        <location evidence="6">Cytoplasm</location>
    </subcellularLocation>
</comment>
<keyword evidence="4 6" id="KW-0808">Transferase</keyword>
<comment type="catalytic activity">
    <reaction evidence="6">
        <text>cytidine(1402) in 16S rRNA + S-adenosyl-L-methionine = N(4)-methylcytidine(1402) in 16S rRNA + S-adenosyl-L-homocysteine + H(+)</text>
        <dbReference type="Rhea" id="RHEA:42928"/>
        <dbReference type="Rhea" id="RHEA-COMP:10286"/>
        <dbReference type="Rhea" id="RHEA-COMP:10287"/>
        <dbReference type="ChEBI" id="CHEBI:15378"/>
        <dbReference type="ChEBI" id="CHEBI:57856"/>
        <dbReference type="ChEBI" id="CHEBI:59789"/>
        <dbReference type="ChEBI" id="CHEBI:74506"/>
        <dbReference type="ChEBI" id="CHEBI:82748"/>
        <dbReference type="EC" id="2.1.1.199"/>
    </reaction>
</comment>
<evidence type="ECO:0000256" key="1">
    <source>
        <dbReference type="ARBA" id="ARBA00010396"/>
    </source>
</evidence>
<name>A0A7G5IG90_9SPHN</name>
<feature type="binding site" evidence="6">
    <location>
        <position position="100"/>
    </location>
    <ligand>
        <name>S-adenosyl-L-methionine</name>
        <dbReference type="ChEBI" id="CHEBI:59789"/>
    </ligand>
</feature>
<evidence type="ECO:0000256" key="6">
    <source>
        <dbReference type="HAMAP-Rule" id="MF_01007"/>
    </source>
</evidence>
<sequence>MSHIPVLLAEVMAALALQPGETYVDGTFGGGGYARAALAAGVTAIGFDRDPRAIVAGRSLEAASNGRLRLIEAPFSRMAEILGEASADAIALDLGVSSMQLDQPDYGMSFREDGPLDMRMGQEGLTAADFLNASNESDIADVIYRYGEEPASRRIARAIFAARPLIRTGELATLVRRALGWHPGMKRDPATRTFQAIRIHVNDELGELDRGLAAAERVLRPGGRLAVVSFHSLEDRMVKQFFAARTGALPGGSRHLPVLAAARAPSFARASKAIRPSPAELAGNPRARSATLRAAHRTPAPAWEAHA</sequence>
<dbReference type="KEGG" id="sand:H3309_13670"/>
<keyword evidence="5 6" id="KW-0949">S-adenosyl-L-methionine</keyword>
<keyword evidence="3 6" id="KW-0489">Methyltransferase</keyword>
<gene>
    <name evidence="6 8" type="primary">rsmH</name>
    <name evidence="8" type="ORF">H3309_13670</name>
</gene>
<proteinExistence type="inferred from homology"/>
<dbReference type="HAMAP" id="MF_01007">
    <property type="entry name" value="16SrRNA_methyltr_H"/>
    <property type="match status" value="1"/>
</dbReference>
<dbReference type="PANTHER" id="PTHR11265:SF0">
    <property type="entry name" value="12S RRNA N4-METHYLCYTIDINE METHYLTRANSFERASE"/>
    <property type="match status" value="1"/>
</dbReference>
<dbReference type="Gene3D" id="3.40.50.150">
    <property type="entry name" value="Vaccinia Virus protein VP39"/>
    <property type="match status" value="1"/>
</dbReference>
<dbReference type="NCBIfam" id="TIGR00006">
    <property type="entry name" value="16S rRNA (cytosine(1402)-N(4))-methyltransferase RsmH"/>
    <property type="match status" value="1"/>
</dbReference>
<dbReference type="PIRSF" id="PIRSF004486">
    <property type="entry name" value="MraW"/>
    <property type="match status" value="1"/>
</dbReference>
<feature type="binding site" evidence="6">
    <location>
        <begin position="31"/>
        <end position="33"/>
    </location>
    <ligand>
        <name>S-adenosyl-L-methionine</name>
        <dbReference type="ChEBI" id="CHEBI:59789"/>
    </ligand>
</feature>
<dbReference type="SUPFAM" id="SSF53335">
    <property type="entry name" value="S-adenosyl-L-methionine-dependent methyltransferases"/>
    <property type="match status" value="1"/>
</dbReference>
<dbReference type="EC" id="2.1.1.199" evidence="6"/>
<dbReference type="InterPro" id="IPR023397">
    <property type="entry name" value="SAM-dep_MeTrfase_MraW_recog"/>
</dbReference>
<protein>
    <recommendedName>
        <fullName evidence="6">Ribosomal RNA small subunit methyltransferase H</fullName>
        <ecNumber evidence="6">2.1.1.199</ecNumber>
    </recommendedName>
    <alternativeName>
        <fullName evidence="6">16S rRNA m(4)C1402 methyltransferase</fullName>
    </alternativeName>
    <alternativeName>
        <fullName evidence="6">rRNA (cytosine-N(4)-)-methyltransferase RsmH</fullName>
    </alternativeName>
</protein>
<evidence type="ECO:0000256" key="7">
    <source>
        <dbReference type="SAM" id="MobiDB-lite"/>
    </source>
</evidence>
<feature type="binding site" evidence="6">
    <location>
        <position position="48"/>
    </location>
    <ligand>
        <name>S-adenosyl-L-methionine</name>
        <dbReference type="ChEBI" id="CHEBI:59789"/>
    </ligand>
</feature>
<dbReference type="Gene3D" id="1.10.150.170">
    <property type="entry name" value="Putative methyltransferase TM0872, insert domain"/>
    <property type="match status" value="1"/>
</dbReference>
<dbReference type="EMBL" id="CP059851">
    <property type="protein sequence ID" value="QMW22382.1"/>
    <property type="molecule type" value="Genomic_DNA"/>
</dbReference>
<evidence type="ECO:0000256" key="4">
    <source>
        <dbReference type="ARBA" id="ARBA00022679"/>
    </source>
</evidence>
<feature type="binding site" evidence="6">
    <location>
        <position position="93"/>
    </location>
    <ligand>
        <name>S-adenosyl-L-methionine</name>
        <dbReference type="ChEBI" id="CHEBI:59789"/>
    </ligand>
</feature>
<evidence type="ECO:0000256" key="3">
    <source>
        <dbReference type="ARBA" id="ARBA00022603"/>
    </source>
</evidence>
<evidence type="ECO:0000313" key="8">
    <source>
        <dbReference type="EMBL" id="QMW22382.1"/>
    </source>
</evidence>
<keyword evidence="2 6" id="KW-0698">rRNA processing</keyword>
<dbReference type="InterPro" id="IPR002903">
    <property type="entry name" value="RsmH"/>
</dbReference>
<dbReference type="Proteomes" id="UP000515292">
    <property type="component" value="Chromosome"/>
</dbReference>
<dbReference type="RefSeq" id="WP_182295230.1">
    <property type="nucleotide sequence ID" value="NZ_CP059851.1"/>
</dbReference>
<organism evidence="8 9">
    <name type="scientific">Sandaracinobacteroides saxicola</name>
    <dbReference type="NCBI Taxonomy" id="2759707"/>
    <lineage>
        <taxon>Bacteria</taxon>
        <taxon>Pseudomonadati</taxon>
        <taxon>Pseudomonadota</taxon>
        <taxon>Alphaproteobacteria</taxon>
        <taxon>Sphingomonadales</taxon>
        <taxon>Sphingosinicellaceae</taxon>
        <taxon>Sandaracinobacteroides</taxon>
    </lineage>
</organism>
<keyword evidence="6" id="KW-0963">Cytoplasm</keyword>
<accession>A0A7G5IG90</accession>
<feature type="binding site" evidence="6">
    <location>
        <position position="75"/>
    </location>
    <ligand>
        <name>S-adenosyl-L-methionine</name>
        <dbReference type="ChEBI" id="CHEBI:59789"/>
    </ligand>
</feature>
<feature type="region of interest" description="Disordered" evidence="7">
    <location>
        <begin position="278"/>
        <end position="307"/>
    </location>
</feature>
<dbReference type="GO" id="GO:0005737">
    <property type="term" value="C:cytoplasm"/>
    <property type="evidence" value="ECO:0007669"/>
    <property type="project" value="UniProtKB-SubCell"/>
</dbReference>
<dbReference type="AlphaFoldDB" id="A0A7G5IG90"/>